<keyword evidence="1" id="KW-1133">Transmembrane helix</keyword>
<reference evidence="2 3" key="1">
    <citation type="journal article" date="2010" name="J. Bacteriol.">
        <title>The complete genome sequence of Croceibacter atlanticus HTCC2559T.</title>
        <authorList>
            <person name="Oh H.M."/>
            <person name="Kang I."/>
            <person name="Ferriera S."/>
            <person name="Giovannoni S.J."/>
            <person name="Cho J.C."/>
        </authorList>
    </citation>
    <scope>NUCLEOTIDE SEQUENCE [LARGE SCALE GENOMIC DNA]</scope>
    <source>
        <strain evidence="3">ATCC BAA-628 / HTCC2559 / KCTC 12090</strain>
    </source>
</reference>
<organism evidence="2 3">
    <name type="scientific">Croceibacter atlanticus (strain ATCC BAA-628 / JCM 21780 / CIP 108009 / IAM 15332 / KCTC 12090 / HTCC2559)</name>
    <dbReference type="NCBI Taxonomy" id="216432"/>
    <lineage>
        <taxon>Bacteria</taxon>
        <taxon>Pseudomonadati</taxon>
        <taxon>Bacteroidota</taxon>
        <taxon>Flavobacteriia</taxon>
        <taxon>Flavobacteriales</taxon>
        <taxon>Flavobacteriaceae</taxon>
        <taxon>Croceibacter</taxon>
    </lineage>
</organism>
<proteinExistence type="predicted"/>
<evidence type="ECO:0000313" key="3">
    <source>
        <dbReference type="Proteomes" id="UP000002297"/>
    </source>
</evidence>
<dbReference type="EMBL" id="CP002046">
    <property type="protein sequence ID" value="EAP86684.1"/>
    <property type="molecule type" value="Genomic_DNA"/>
</dbReference>
<evidence type="ECO:0000256" key="1">
    <source>
        <dbReference type="SAM" id="Phobius"/>
    </source>
</evidence>
<accession>A3UA48</accession>
<dbReference type="HOGENOM" id="CLU_2552543_0_0_10"/>
<evidence type="ECO:0000313" key="2">
    <source>
        <dbReference type="EMBL" id="EAP86684.1"/>
    </source>
</evidence>
<dbReference type="KEGG" id="cat:CA2559_11628"/>
<sequence>MIIKMLIFDMPIRYLHTKVSVLGGTVLCTLPNLNDDELIATAVLAIFGATVSFVCSVLLKLYYKRSKWHRLMKKYKKSKRRK</sequence>
<keyword evidence="1" id="KW-0812">Transmembrane</keyword>
<keyword evidence="1" id="KW-0472">Membrane</keyword>
<name>A3UA48_CROAH</name>
<feature type="transmembrane region" description="Helical" evidence="1">
    <location>
        <begin position="39"/>
        <end position="63"/>
    </location>
</feature>
<protein>
    <submittedName>
        <fullName evidence="2">Uncharacterized protein</fullName>
    </submittedName>
</protein>
<keyword evidence="3" id="KW-1185">Reference proteome</keyword>
<dbReference type="AlphaFoldDB" id="A3UA48"/>
<dbReference type="Proteomes" id="UP000002297">
    <property type="component" value="Chromosome"/>
</dbReference>
<gene>
    <name evidence="2" type="ordered locus">CA2559_11628</name>
</gene>
<dbReference type="STRING" id="216432.CA2559_11628"/>